<organism evidence="7 8">
    <name type="scientific">Mangrovihabitans endophyticus</name>
    <dbReference type="NCBI Taxonomy" id="1751298"/>
    <lineage>
        <taxon>Bacteria</taxon>
        <taxon>Bacillati</taxon>
        <taxon>Actinomycetota</taxon>
        <taxon>Actinomycetes</taxon>
        <taxon>Micromonosporales</taxon>
        <taxon>Micromonosporaceae</taxon>
        <taxon>Mangrovihabitans</taxon>
    </lineage>
</organism>
<dbReference type="PANTHER" id="PTHR42770">
    <property type="entry name" value="AMINO ACID TRANSPORTER-RELATED"/>
    <property type="match status" value="1"/>
</dbReference>
<feature type="transmembrane region" description="Helical" evidence="6">
    <location>
        <begin position="411"/>
        <end position="431"/>
    </location>
</feature>
<accession>A0A8J3C611</accession>
<keyword evidence="3 6" id="KW-0812">Transmembrane</keyword>
<keyword evidence="8" id="KW-1185">Reference proteome</keyword>
<evidence type="ECO:0000313" key="8">
    <source>
        <dbReference type="Proteomes" id="UP000656042"/>
    </source>
</evidence>
<feature type="transmembrane region" description="Helical" evidence="6">
    <location>
        <begin position="95"/>
        <end position="122"/>
    </location>
</feature>
<dbReference type="PIRSF" id="PIRSF006060">
    <property type="entry name" value="AA_transporter"/>
    <property type="match status" value="1"/>
</dbReference>
<evidence type="ECO:0000256" key="2">
    <source>
        <dbReference type="ARBA" id="ARBA00022475"/>
    </source>
</evidence>
<dbReference type="EMBL" id="BMMX01000037">
    <property type="protein sequence ID" value="GGL11908.1"/>
    <property type="molecule type" value="Genomic_DNA"/>
</dbReference>
<feature type="transmembrane region" description="Helical" evidence="6">
    <location>
        <begin position="437"/>
        <end position="460"/>
    </location>
</feature>
<feature type="transmembrane region" description="Helical" evidence="6">
    <location>
        <begin position="367"/>
        <end position="390"/>
    </location>
</feature>
<dbReference type="InterPro" id="IPR050367">
    <property type="entry name" value="APC_superfamily"/>
</dbReference>
<evidence type="ECO:0000256" key="4">
    <source>
        <dbReference type="ARBA" id="ARBA00022989"/>
    </source>
</evidence>
<proteinExistence type="predicted"/>
<gene>
    <name evidence="7" type="ORF">GCM10012284_53310</name>
</gene>
<feature type="transmembrane region" description="Helical" evidence="6">
    <location>
        <begin position="134"/>
        <end position="152"/>
    </location>
</feature>
<feature type="transmembrane region" description="Helical" evidence="6">
    <location>
        <begin position="337"/>
        <end position="361"/>
    </location>
</feature>
<keyword evidence="2" id="KW-1003">Cell membrane</keyword>
<keyword evidence="4 6" id="KW-1133">Transmembrane helix</keyword>
<dbReference type="InterPro" id="IPR002293">
    <property type="entry name" value="AA/rel_permease1"/>
</dbReference>
<evidence type="ECO:0000256" key="3">
    <source>
        <dbReference type="ARBA" id="ARBA00022692"/>
    </source>
</evidence>
<feature type="transmembrane region" description="Helical" evidence="6">
    <location>
        <begin position="22"/>
        <end position="44"/>
    </location>
</feature>
<reference evidence="7" key="2">
    <citation type="submission" date="2020-09" db="EMBL/GenBank/DDBJ databases">
        <authorList>
            <person name="Sun Q."/>
            <person name="Zhou Y."/>
        </authorList>
    </citation>
    <scope>NUCLEOTIDE SEQUENCE</scope>
    <source>
        <strain evidence="7">CGMCC 4.7299</strain>
    </source>
</reference>
<name>A0A8J3C611_9ACTN</name>
<evidence type="ECO:0000256" key="6">
    <source>
        <dbReference type="SAM" id="Phobius"/>
    </source>
</evidence>
<feature type="transmembrane region" description="Helical" evidence="6">
    <location>
        <begin position="202"/>
        <end position="228"/>
    </location>
</feature>
<dbReference type="GO" id="GO:0022857">
    <property type="term" value="F:transmembrane transporter activity"/>
    <property type="evidence" value="ECO:0007669"/>
    <property type="project" value="InterPro"/>
</dbReference>
<comment type="caution">
    <text evidence="7">The sequence shown here is derived from an EMBL/GenBank/DDBJ whole genome shotgun (WGS) entry which is preliminary data.</text>
</comment>
<dbReference type="Proteomes" id="UP000656042">
    <property type="component" value="Unassembled WGS sequence"/>
</dbReference>
<evidence type="ECO:0000256" key="5">
    <source>
        <dbReference type="ARBA" id="ARBA00023136"/>
    </source>
</evidence>
<feature type="transmembrane region" description="Helical" evidence="6">
    <location>
        <begin position="159"/>
        <end position="182"/>
    </location>
</feature>
<protein>
    <submittedName>
        <fullName evidence="7">Amino acid permease</fullName>
    </submittedName>
</protein>
<dbReference type="Gene3D" id="1.20.1740.10">
    <property type="entry name" value="Amino acid/polyamine transporter I"/>
    <property type="match status" value="1"/>
</dbReference>
<dbReference type="Pfam" id="PF13520">
    <property type="entry name" value="AA_permease_2"/>
    <property type="match status" value="1"/>
</dbReference>
<sequence length="495" mass="50267">MPGGLRSLQAGLRASRLSGWRLFAYGIGAVTPLTVIVGAVSLGFGRVGQVGTPVGYLLAAGVLGVFTTGLAAMAGRVPNAGAFYSYAAAGLGKPAGAATGVIALLAYTAIHIGLYGAFGLAMQAALGLAGVRGWWAWWAVLGWAAVTVLSQLRLRTNTSVIGVLVAAEIAVVLLLDVALLAHPAGGQVRFTALDPRLLANPAGVASLVGAITGLVGFEVPLAFAQVAIRPRTTLRRAVQAILLVVAVLYGGSAFAMTVTAGPGRIVGVAAGHPHDLFFHLAAPYVPGMVIAAAVVLFATSLFAAMLAFAATVSRYALTLAREGVLPGWLAITRADEVPVTAALTQAGVVLAVLVVVVVAGLDPTVHLFFAGTVSGGLGVLICMTVTSHAVRRYLRRHGAGHGWARRRLAPMLAAVLLTAITAISVAFFGDLLGTTNPAAACAAPAVYLLAAAGGVGWACWLKTHRWPVYAAIGTGSPASAAGTSPARPPVFSRNH</sequence>
<dbReference type="AlphaFoldDB" id="A0A8J3C611"/>
<evidence type="ECO:0000313" key="7">
    <source>
        <dbReference type="EMBL" id="GGL11908.1"/>
    </source>
</evidence>
<feature type="transmembrane region" description="Helical" evidence="6">
    <location>
        <begin position="284"/>
        <end position="317"/>
    </location>
</feature>
<dbReference type="GO" id="GO:0005886">
    <property type="term" value="C:plasma membrane"/>
    <property type="evidence" value="ECO:0007669"/>
    <property type="project" value="UniProtKB-SubCell"/>
</dbReference>
<feature type="transmembrane region" description="Helical" evidence="6">
    <location>
        <begin position="56"/>
        <end position="74"/>
    </location>
</feature>
<dbReference type="PANTHER" id="PTHR42770:SF16">
    <property type="entry name" value="AMINO ACID PERMEASE"/>
    <property type="match status" value="1"/>
</dbReference>
<evidence type="ECO:0000256" key="1">
    <source>
        <dbReference type="ARBA" id="ARBA00004651"/>
    </source>
</evidence>
<comment type="subcellular location">
    <subcellularLocation>
        <location evidence="1">Cell membrane</location>
        <topology evidence="1">Multi-pass membrane protein</topology>
    </subcellularLocation>
</comment>
<dbReference type="RefSeq" id="WP_189082066.1">
    <property type="nucleotide sequence ID" value="NZ_BMMX01000037.1"/>
</dbReference>
<feature type="transmembrane region" description="Helical" evidence="6">
    <location>
        <begin position="240"/>
        <end position="264"/>
    </location>
</feature>
<reference evidence="7" key="1">
    <citation type="journal article" date="2014" name="Int. J. Syst. Evol. Microbiol.">
        <title>Complete genome sequence of Corynebacterium casei LMG S-19264T (=DSM 44701T), isolated from a smear-ripened cheese.</title>
        <authorList>
            <consortium name="US DOE Joint Genome Institute (JGI-PGF)"/>
            <person name="Walter F."/>
            <person name="Albersmeier A."/>
            <person name="Kalinowski J."/>
            <person name="Ruckert C."/>
        </authorList>
    </citation>
    <scope>NUCLEOTIDE SEQUENCE</scope>
    <source>
        <strain evidence="7">CGMCC 4.7299</strain>
    </source>
</reference>
<keyword evidence="5 6" id="KW-0472">Membrane</keyword>